<dbReference type="Proteomes" id="UP000193944">
    <property type="component" value="Unassembled WGS sequence"/>
</dbReference>
<reference evidence="1 2" key="1">
    <citation type="submission" date="2016-08" db="EMBL/GenBank/DDBJ databases">
        <title>A Parts List for Fungal Cellulosomes Revealed by Comparative Genomics.</title>
        <authorList>
            <consortium name="DOE Joint Genome Institute"/>
            <person name="Haitjema C.H."/>
            <person name="Gilmore S.P."/>
            <person name="Henske J.K."/>
            <person name="Solomon K.V."/>
            <person name="De Groot R."/>
            <person name="Kuo A."/>
            <person name="Mondo S.J."/>
            <person name="Salamov A.A."/>
            <person name="Labutti K."/>
            <person name="Zhao Z."/>
            <person name="Chiniquy J."/>
            <person name="Barry K."/>
            <person name="Brewer H.M."/>
            <person name="Purvine S.O."/>
            <person name="Wright A.T."/>
            <person name="Boxma B."/>
            <person name="Van Alen T."/>
            <person name="Hackstein J.H."/>
            <person name="Baker S.E."/>
            <person name="Grigoriev I.V."/>
            <person name="O'Malley M.A."/>
        </authorList>
    </citation>
    <scope>NUCLEOTIDE SEQUENCE [LARGE SCALE GENOMIC DNA]</scope>
    <source>
        <strain evidence="1 2">S4</strain>
    </source>
</reference>
<accession>A0A1Y1XIF1</accession>
<evidence type="ECO:0000313" key="2">
    <source>
        <dbReference type="Proteomes" id="UP000193944"/>
    </source>
</evidence>
<gene>
    <name evidence="1" type="ORF">BCR32DRAFT_276211</name>
</gene>
<comment type="caution">
    <text evidence="1">The sequence shown here is derived from an EMBL/GenBank/DDBJ whole genome shotgun (WGS) entry which is preliminary data.</text>
</comment>
<dbReference type="AlphaFoldDB" id="A0A1Y1XIF1"/>
<reference evidence="1 2" key="2">
    <citation type="submission" date="2016-08" db="EMBL/GenBank/DDBJ databases">
        <title>Pervasive Adenine N6-methylation of Active Genes in Fungi.</title>
        <authorList>
            <consortium name="DOE Joint Genome Institute"/>
            <person name="Mondo S.J."/>
            <person name="Dannebaum R.O."/>
            <person name="Kuo R.C."/>
            <person name="Labutti K."/>
            <person name="Haridas S."/>
            <person name="Kuo A."/>
            <person name="Salamov A."/>
            <person name="Ahrendt S.R."/>
            <person name="Lipzen A."/>
            <person name="Sullivan W."/>
            <person name="Andreopoulos W.B."/>
            <person name="Clum A."/>
            <person name="Lindquist E."/>
            <person name="Daum C."/>
            <person name="Ramamoorthy G.K."/>
            <person name="Gryganskyi A."/>
            <person name="Culley D."/>
            <person name="Magnuson J.K."/>
            <person name="James T.Y."/>
            <person name="O'Malley M.A."/>
            <person name="Stajich J.E."/>
            <person name="Spatafora J.W."/>
            <person name="Visel A."/>
            <person name="Grigoriev I.V."/>
        </authorList>
    </citation>
    <scope>NUCLEOTIDE SEQUENCE [LARGE SCALE GENOMIC DNA]</scope>
    <source>
        <strain evidence="1 2">S4</strain>
    </source>
</reference>
<proteinExistence type="predicted"/>
<organism evidence="1 2">
    <name type="scientific">Anaeromyces robustus</name>
    <dbReference type="NCBI Taxonomy" id="1754192"/>
    <lineage>
        <taxon>Eukaryota</taxon>
        <taxon>Fungi</taxon>
        <taxon>Fungi incertae sedis</taxon>
        <taxon>Chytridiomycota</taxon>
        <taxon>Chytridiomycota incertae sedis</taxon>
        <taxon>Neocallimastigomycetes</taxon>
        <taxon>Neocallimastigales</taxon>
        <taxon>Neocallimastigaceae</taxon>
        <taxon>Anaeromyces</taxon>
    </lineage>
</organism>
<keyword evidence="2" id="KW-1185">Reference proteome</keyword>
<dbReference type="OrthoDB" id="10551450at2759"/>
<evidence type="ECO:0000313" key="1">
    <source>
        <dbReference type="EMBL" id="ORX85541.1"/>
    </source>
</evidence>
<protein>
    <submittedName>
        <fullName evidence="1">Uncharacterized protein</fullName>
    </submittedName>
</protein>
<dbReference type="EMBL" id="MCFG01000034">
    <property type="protein sequence ID" value="ORX85541.1"/>
    <property type="molecule type" value="Genomic_DNA"/>
</dbReference>
<sequence length="196" mass="21788">MYSVAPLGEIRGSDADRDFASKYIELYGDNGLVGEDRKKVFRAIVPQKKQVITGAAAYVVKTLFGMAKHEVYETSTLDECVRMATLLVTDVPQMYDVQRVLQVASDMQKRRKEFASPLHGVCNRYADNSYKLAESLLLAQSIGSSIDDSKRVNSSMIIDAIGLLSTERNGHSSDASNLLQKLKIALDTSKMRYLLK</sequence>
<name>A0A1Y1XIF1_9FUNG</name>